<protein>
    <submittedName>
        <fullName evidence="1">Uncharacterized protein</fullName>
    </submittedName>
</protein>
<organism evidence="1 2">
    <name type="scientific">Papilio xuthus</name>
    <name type="common">Asian swallowtail butterfly</name>
    <dbReference type="NCBI Taxonomy" id="66420"/>
    <lineage>
        <taxon>Eukaryota</taxon>
        <taxon>Metazoa</taxon>
        <taxon>Ecdysozoa</taxon>
        <taxon>Arthropoda</taxon>
        <taxon>Hexapoda</taxon>
        <taxon>Insecta</taxon>
        <taxon>Pterygota</taxon>
        <taxon>Neoptera</taxon>
        <taxon>Endopterygota</taxon>
        <taxon>Lepidoptera</taxon>
        <taxon>Glossata</taxon>
        <taxon>Ditrysia</taxon>
        <taxon>Papilionoidea</taxon>
        <taxon>Papilionidae</taxon>
        <taxon>Papilioninae</taxon>
        <taxon>Papilio</taxon>
    </lineage>
</organism>
<dbReference type="EMBL" id="KQ458671">
    <property type="protein sequence ID" value="KPJ05542.1"/>
    <property type="molecule type" value="Genomic_DNA"/>
</dbReference>
<evidence type="ECO:0000313" key="2">
    <source>
        <dbReference type="Proteomes" id="UP000053268"/>
    </source>
</evidence>
<accession>A0A194QJ51</accession>
<dbReference type="Proteomes" id="UP000053268">
    <property type="component" value="Unassembled WGS sequence"/>
</dbReference>
<reference evidence="1 2" key="1">
    <citation type="journal article" date="2015" name="Nat. Commun.">
        <title>Outbred genome sequencing and CRISPR/Cas9 gene editing in butterflies.</title>
        <authorList>
            <person name="Li X."/>
            <person name="Fan D."/>
            <person name="Zhang W."/>
            <person name="Liu G."/>
            <person name="Zhang L."/>
            <person name="Zhao L."/>
            <person name="Fang X."/>
            <person name="Chen L."/>
            <person name="Dong Y."/>
            <person name="Chen Y."/>
            <person name="Ding Y."/>
            <person name="Zhao R."/>
            <person name="Feng M."/>
            <person name="Zhu Y."/>
            <person name="Feng Y."/>
            <person name="Jiang X."/>
            <person name="Zhu D."/>
            <person name="Xiang H."/>
            <person name="Feng X."/>
            <person name="Li S."/>
            <person name="Wang J."/>
            <person name="Zhang G."/>
            <person name="Kronforst M.R."/>
            <person name="Wang W."/>
        </authorList>
    </citation>
    <scope>NUCLEOTIDE SEQUENCE [LARGE SCALE GENOMIC DNA]</scope>
    <source>
        <strain evidence="1">Ya'a_city_454_Px</strain>
        <tissue evidence="1">Whole body</tissue>
    </source>
</reference>
<keyword evidence="2" id="KW-1185">Reference proteome</keyword>
<name>A0A194QJ51_PAPXU</name>
<gene>
    <name evidence="1" type="ORF">RR46_02158</name>
</gene>
<evidence type="ECO:0000313" key="1">
    <source>
        <dbReference type="EMBL" id="KPJ05542.1"/>
    </source>
</evidence>
<dbReference type="AlphaFoldDB" id="A0A194QJ51"/>
<proteinExistence type="predicted"/>
<sequence length="66" mass="7511">MSPPISSPRVSSHVYFMLSACELREWSRVGQAMFHSELQTKNRPRVLPLPCLLFLSLPSPEQLANE</sequence>